<dbReference type="InterPro" id="IPR015943">
    <property type="entry name" value="WD40/YVTN_repeat-like_dom_sf"/>
</dbReference>
<keyword evidence="5" id="KW-1133">Transmembrane helix</keyword>
<feature type="transmembrane region" description="Helical" evidence="5">
    <location>
        <begin position="1050"/>
        <end position="1071"/>
    </location>
</feature>
<dbReference type="SUPFAM" id="SSF69322">
    <property type="entry name" value="Tricorn protease domain 2"/>
    <property type="match status" value="1"/>
</dbReference>
<dbReference type="InterPro" id="IPR001680">
    <property type="entry name" value="WD40_rpt"/>
</dbReference>
<dbReference type="Pfam" id="PF00400">
    <property type="entry name" value="WD40"/>
    <property type="match status" value="1"/>
</dbReference>
<dbReference type="EMBL" id="MPUH01000189">
    <property type="protein sequence ID" value="OMJ86984.1"/>
    <property type="molecule type" value="Genomic_DNA"/>
</dbReference>
<feature type="transmembrane region" description="Helical" evidence="5">
    <location>
        <begin position="1017"/>
        <end position="1038"/>
    </location>
</feature>
<keyword evidence="5" id="KW-0472">Membrane</keyword>
<accession>A0A1R2CD82</accession>
<evidence type="ECO:0000256" key="5">
    <source>
        <dbReference type="SAM" id="Phobius"/>
    </source>
</evidence>
<sequence length="1472" mass="168179">MSGLNQPLLEGNKDESKPLSLSAPTNEAIKPVETLNKSGLQDSFKEIKDSVDNTFKYKIQELPFHCEHIKISSKHHLLIGSSTQESSIAIKDLHGKSEIRIVKTTLGSISCIRLNKDETTIYFGTDDGKIAIYEFPSLNPETIIIIDVGRGNVFFDVLTNDIYAYDTYNETFNVIDVESKKISIISDVEGAHYVRISPDEKLVAISSSEYVTVYNKELKWKEFVYKIKVKEDENEDDEYYDYEECYFQSKCEVEFCNKSNVIAISYENYIELWDLNTGLCLKTLKLHTESDITSFKFSEDDSLLAAVGIDHSINIWDLTLNSSLPKFLNHPIEELNENEALSNAPVFYDLEIDESRNLIYTHALDSNRSFQWKGIFIDKAKFPKSKFQKHAQRCIVSKSQNHVLVTDANNHKLFIWDIETKAIITTIELTQTPWEVSFGEENENFLYICHDSVVREYNGQTYSFIREIPCEQAGSIYVIRTCGEFIFVGGKAGIVFILNRQGAVVDKIVGYNESVSGMKVCKSKNLLITGDFKGHIFVHEIGTWVERAHLIQHHRMIRTIEIFANQDTMITVAHDNKCIFWSIYDKTHIKIIHLHSQIDSCYLSKDERSFILSTVEGDVNIYNLPSFNLMMTMRYKSSLQRFAVDIDEKYLLVSNNLGVFRTLSPVALNNPLIIDTNIHIPNLRLFLNGKKKKNTSNDTSNNTSNVTSNNTSNDISNDTWIIAPYMVNSLHYYANDNIKKSLKKAMIGGSFYLKSSLGTPLDIALLRDSTEAAGAILGQLKIRVASNNYALETLSDVLCKLNREGFKGLDELYNECLIESPEKLQDSCVDEISLPIVTYALTMKVNQEQFLGPQPAEGPKRISFLVSTIRMNLETGSQESLDFLNSLLESSNTEIFKTKFIQTILFDKWKKIKWIPHLNGLLFVFYLVSLSVYIVTRDPLYLLIALVWNILTFLYEVMQMFIDFVGYWKDPWNYIDISRAGFFYAYFYFGYIALEIVTETYPNGETLDKNSSDDYTWILVLVTILSWIRGITLFALFSSTRYMVSLLGEVIKDIIAFAVVVFYSILSFAFIKMSYPGTSDSNDTSKGLGILIIDSYFEAIGGGESTSEGFTLVLVIVNSIFNVIIMMNLLISILGTTYGRVNDEAEVADLVELTEMIIEAESLYYHRRGEKKKSVLQICEEYTPPEIVPAVDIKMKYRTVKNEIASLKERNSEFFKTCNQKFENLYSRHSDTQMKMENNKKDIISELKNGGDELKKQVKAQADKNKAQEGEGESEEAAIKKLFVCLNKHSLKPKIEDGHFCNICRDDLDGQEMGSCNLCNFDMCFNCARFYYDSRDKQVEVQCCEGHTLLHIDELNAYLESHNTQNNLTCRFCNEIVVTEAFCCIPCLFVMCTNCSDSYTKAHKNKNISLKCLKSHDLNWKHKELYKENLKMTCTKCKHLRIGSGFFTCSECPSNWCLKCVKEVFLTEASQE</sequence>
<dbReference type="Gene3D" id="2.130.10.10">
    <property type="entry name" value="YVTN repeat-like/Quinoprotein amine dehydrogenase"/>
    <property type="match status" value="3"/>
</dbReference>
<reference evidence="6 7" key="1">
    <citation type="submission" date="2016-11" db="EMBL/GenBank/DDBJ databases">
        <title>The macronuclear genome of Stentor coeruleus: a giant cell with tiny introns.</title>
        <authorList>
            <person name="Slabodnick M."/>
            <person name="Ruby J.G."/>
            <person name="Reiff S.B."/>
            <person name="Swart E.C."/>
            <person name="Gosai S."/>
            <person name="Prabakaran S."/>
            <person name="Witkowska E."/>
            <person name="Larue G.E."/>
            <person name="Fisher S."/>
            <person name="Freeman R.M."/>
            <person name="Gunawardena J."/>
            <person name="Chu W."/>
            <person name="Stover N.A."/>
            <person name="Gregory B.D."/>
            <person name="Nowacki M."/>
            <person name="Derisi J."/>
            <person name="Roy S.W."/>
            <person name="Marshall W.F."/>
            <person name="Sood P."/>
        </authorList>
    </citation>
    <scope>NUCLEOTIDE SEQUENCE [LARGE SCALE GENOMIC DNA]</scope>
    <source>
        <strain evidence="6">WM001</strain>
    </source>
</reference>
<dbReference type="InterPro" id="IPR011047">
    <property type="entry name" value="Quinoprotein_ADH-like_sf"/>
</dbReference>
<feature type="transmembrane region" description="Helical" evidence="5">
    <location>
        <begin position="1110"/>
        <end position="1131"/>
    </location>
</feature>
<dbReference type="SMART" id="SM00320">
    <property type="entry name" value="WD40"/>
    <property type="match status" value="6"/>
</dbReference>
<dbReference type="PANTHER" id="PTHR14604:SF4">
    <property type="entry name" value="F-BOX DOMAIN-CONTAINING PROTEIN"/>
    <property type="match status" value="1"/>
</dbReference>
<keyword evidence="5" id="KW-0812">Transmembrane</keyword>
<evidence type="ECO:0000256" key="2">
    <source>
        <dbReference type="ARBA" id="ARBA00022737"/>
    </source>
</evidence>
<gene>
    <name evidence="6" type="ORF">SteCoe_11381</name>
</gene>
<dbReference type="InterPro" id="IPR050995">
    <property type="entry name" value="WD-F-box_domain-protein"/>
</dbReference>
<dbReference type="PROSITE" id="PS00678">
    <property type="entry name" value="WD_REPEATS_1"/>
    <property type="match status" value="1"/>
</dbReference>
<evidence type="ECO:0000256" key="3">
    <source>
        <dbReference type="PROSITE-ProRule" id="PRU00221"/>
    </source>
</evidence>
<feature type="region of interest" description="Disordered" evidence="4">
    <location>
        <begin position="1"/>
        <end position="25"/>
    </location>
</feature>
<evidence type="ECO:0000256" key="1">
    <source>
        <dbReference type="ARBA" id="ARBA00022574"/>
    </source>
</evidence>
<feature type="transmembrane region" description="Helical" evidence="5">
    <location>
        <begin position="980"/>
        <end position="997"/>
    </location>
</feature>
<feature type="transmembrane region" description="Helical" evidence="5">
    <location>
        <begin position="918"/>
        <end position="935"/>
    </location>
</feature>
<proteinExistence type="predicted"/>
<keyword evidence="2" id="KW-0677">Repeat</keyword>
<evidence type="ECO:0000256" key="4">
    <source>
        <dbReference type="SAM" id="MobiDB-lite"/>
    </source>
</evidence>
<protein>
    <submittedName>
        <fullName evidence="6">Uncharacterized protein</fullName>
    </submittedName>
</protein>
<keyword evidence="1 3" id="KW-0853">WD repeat</keyword>
<dbReference type="InterPro" id="IPR019775">
    <property type="entry name" value="WD40_repeat_CS"/>
</dbReference>
<dbReference type="SUPFAM" id="SSF50998">
    <property type="entry name" value="Quinoprotein alcohol dehydrogenase-like"/>
    <property type="match status" value="1"/>
</dbReference>
<dbReference type="Proteomes" id="UP000187209">
    <property type="component" value="Unassembled WGS sequence"/>
</dbReference>
<evidence type="ECO:0000313" key="7">
    <source>
        <dbReference type="Proteomes" id="UP000187209"/>
    </source>
</evidence>
<comment type="caution">
    <text evidence="6">The sequence shown here is derived from an EMBL/GenBank/DDBJ whole genome shotgun (WGS) entry which is preliminary data.</text>
</comment>
<dbReference type="OrthoDB" id="437584at2759"/>
<keyword evidence="7" id="KW-1185">Reference proteome</keyword>
<dbReference type="PANTHER" id="PTHR14604">
    <property type="entry name" value="WD40 REPEAT PF20"/>
    <property type="match status" value="1"/>
</dbReference>
<dbReference type="PROSITE" id="PS50082">
    <property type="entry name" value="WD_REPEATS_2"/>
    <property type="match status" value="1"/>
</dbReference>
<feature type="transmembrane region" description="Helical" evidence="5">
    <location>
        <begin position="941"/>
        <end position="968"/>
    </location>
</feature>
<name>A0A1R2CD82_9CILI</name>
<organism evidence="6 7">
    <name type="scientific">Stentor coeruleus</name>
    <dbReference type="NCBI Taxonomy" id="5963"/>
    <lineage>
        <taxon>Eukaryota</taxon>
        <taxon>Sar</taxon>
        <taxon>Alveolata</taxon>
        <taxon>Ciliophora</taxon>
        <taxon>Postciliodesmatophora</taxon>
        <taxon>Heterotrichea</taxon>
        <taxon>Heterotrichida</taxon>
        <taxon>Stentoridae</taxon>
        <taxon>Stentor</taxon>
    </lineage>
</organism>
<feature type="repeat" description="WD" evidence="3">
    <location>
        <begin position="292"/>
        <end position="326"/>
    </location>
</feature>
<evidence type="ECO:0000313" key="6">
    <source>
        <dbReference type="EMBL" id="OMJ86984.1"/>
    </source>
</evidence>